<gene>
    <name evidence="2" type="ORF">JF68_13110</name>
</gene>
<evidence type="ECO:0000313" key="2">
    <source>
        <dbReference type="EMBL" id="KJY52858.1"/>
    </source>
</evidence>
<protein>
    <submittedName>
        <fullName evidence="2">Uncharacterized protein</fullName>
    </submittedName>
</protein>
<accession>A0ABD4ACC3</accession>
<organism evidence="2 3">
    <name type="scientific">Bifidobacterium coryneforme</name>
    <dbReference type="NCBI Taxonomy" id="1687"/>
    <lineage>
        <taxon>Bacteria</taxon>
        <taxon>Bacillati</taxon>
        <taxon>Actinomycetota</taxon>
        <taxon>Actinomycetes</taxon>
        <taxon>Bifidobacteriales</taxon>
        <taxon>Bifidobacteriaceae</taxon>
        <taxon>Bifidobacterium</taxon>
    </lineage>
</organism>
<comment type="caution">
    <text evidence="2">The sequence shown here is derived from an EMBL/GenBank/DDBJ whole genome shotgun (WGS) entry which is preliminary data.</text>
</comment>
<reference evidence="2 3" key="1">
    <citation type="submission" date="2014-12" db="EMBL/GenBank/DDBJ databases">
        <title>Comparative genomics of the lactic acid bacteria isolated from the honey bee gut.</title>
        <authorList>
            <person name="Ellegaard K.M."/>
            <person name="Tamarit D."/>
            <person name="Javelind E."/>
            <person name="Olofsson T."/>
            <person name="Andersson S.G."/>
            <person name="Vasquez A."/>
        </authorList>
    </citation>
    <scope>NUCLEOTIDE SEQUENCE [LARGE SCALE GENOMIC DNA]</scope>
    <source>
        <strain evidence="2 3">Bma6</strain>
    </source>
</reference>
<evidence type="ECO:0000256" key="1">
    <source>
        <dbReference type="SAM" id="MobiDB-lite"/>
    </source>
</evidence>
<sequence>MNIKKSVYEQRINQNSPSSRPAYTDKEPSLRPLGARGAEHNKCLCICCLSAQSNCGGNPELLKCRKRPSAGGICRSKSRPVRKEITFSYREWEKSQELFRKIKGGCGYGTYTNFARDMLMHGNVHTLYEPTDPAKLQPDIVRIDCDINKTVHADATGALAPEQYAALVQSMDSIWLILNDLQQMFAAVITDSWQ</sequence>
<name>A0ABD4ACC3_9BIFI</name>
<feature type="region of interest" description="Disordered" evidence="1">
    <location>
        <begin position="1"/>
        <end position="31"/>
    </location>
</feature>
<dbReference type="EMBL" id="JXBX01000010">
    <property type="protein sequence ID" value="KJY52858.1"/>
    <property type="molecule type" value="Genomic_DNA"/>
</dbReference>
<dbReference type="Proteomes" id="UP000033652">
    <property type="component" value="Unassembled WGS sequence"/>
</dbReference>
<feature type="compositionally biased region" description="Polar residues" evidence="1">
    <location>
        <begin position="11"/>
        <end position="21"/>
    </location>
</feature>
<proteinExistence type="predicted"/>
<evidence type="ECO:0000313" key="3">
    <source>
        <dbReference type="Proteomes" id="UP000033652"/>
    </source>
</evidence>
<dbReference type="AlphaFoldDB" id="A0ABD4ACC3"/>